<dbReference type="InterPro" id="IPR013769">
    <property type="entry name" value="Band3_cytoplasmic_dom"/>
</dbReference>
<feature type="compositionally biased region" description="Basic and acidic residues" evidence="10">
    <location>
        <begin position="879"/>
        <end position="892"/>
    </location>
</feature>
<feature type="domain" description="Bicarbonate transporter-like transmembrane" evidence="11">
    <location>
        <begin position="339"/>
        <end position="790"/>
    </location>
</feature>
<evidence type="ECO:0000259" key="11">
    <source>
        <dbReference type="Pfam" id="PF00955"/>
    </source>
</evidence>
<feature type="transmembrane region" description="Helical" evidence="9">
    <location>
        <begin position="370"/>
        <end position="390"/>
    </location>
</feature>
<evidence type="ECO:0000256" key="6">
    <source>
        <dbReference type="ARBA" id="ARBA00022989"/>
    </source>
</evidence>
<evidence type="ECO:0000256" key="8">
    <source>
        <dbReference type="ARBA" id="ARBA00023136"/>
    </source>
</evidence>
<name>H0VGP7_CAVPO</name>
<dbReference type="FunFam" id="1.10.287.570:FF:000001">
    <property type="entry name" value="Anion exchange protein"/>
    <property type="match status" value="1"/>
</dbReference>
<accession>H0VGP7</accession>
<evidence type="ECO:0000256" key="7">
    <source>
        <dbReference type="ARBA" id="ARBA00023065"/>
    </source>
</evidence>
<dbReference type="InParanoid" id="H0VGP7"/>
<sequence>MKLPGQEECDTSAANENISAGELDSDHGPGHSPSGSSETNSRELGVSRDPPLFIQLNELLGWPQALEWRETGRWMLFEEKLEVSAGRWSVPHVPILALPSLQKLRSLLAKGLVLLDCPARSLLELVEQVIKVESSAERRGQLQALLLQRPQHSIQTTGPLLFCVTQHQNPLKQKLPPEAEAAAVLTGELGFLPQPLGAFVRLRNPVVLGTLTEVPLPCRFFCLLLGPAMPGKGYHEIGRAAAVLLSDLQFQWSVRRASNLHDLLAALDAFLEEVTVLPPGRWDPTARILPPKCLPSQLKRSPSQKRDVQGFSIPHTGRAEDRHGRGPHVPCAELQRTGRLFGGLVQDVSRKASWYSTDFLDALHPQCFSAVLYIYLATVTNAITFGGLLGDATDGAQGVLESFLGTAVAGAAFCLLAGQPLTILSSTGPVLVFERLLFSFSRDHSLDYLPFRLWVGIWVTVFCLVLVATEASVLVRYFTRFTEEGFCALISLIFIYDALGKMVHLTHTYPIQRPGSPGYGCFCQYPGPQGNESQWATAQPKSRDDVLSMDLGLVNASLLPPFECTRQGGQPRGPGCHTVPDIAFFSLLLFLTSFFFATAFKHVKTSHFFPSVVRKVLSDFSSVLAILLGCGLDTFLGLATPKLLVPTEFKPTLPGRGWLVSPFGANPWWLSVAAALPALLLCILIFMDQQITAVILNRAEYKLQKGAGFHLDLFCVAVLILLTSTLGLPWYVSATVISLAHMDSLRRESRACAPGEAPSFLGIREQRLTGLVVFILTGISIFLAPVLKFVKRVQLLLMPAKHQPDLLLLRHVPLKRVHLFTAIQLVCLGLLWIIKSTPAAIIFPIMLLGLVGVRKALEWVFSPQELLWLDELMPEDERSIPEKGLEPEHSFGEDESEDSELMYQPKVPEINISVN</sequence>
<dbReference type="GO" id="GO:0140892">
    <property type="term" value="F:sodium,bicarbonate:chloride antiporter activity"/>
    <property type="evidence" value="ECO:0007669"/>
    <property type="project" value="Ensembl"/>
</dbReference>
<gene>
    <name evidence="13" type="primary">SLC4A9</name>
</gene>
<feature type="transmembrane region" description="Helical" evidence="9">
    <location>
        <begin position="708"/>
        <end position="732"/>
    </location>
</feature>
<dbReference type="GO" id="GO:0008510">
    <property type="term" value="F:sodium:bicarbonate symporter activity"/>
    <property type="evidence" value="ECO:0007669"/>
    <property type="project" value="Ensembl"/>
</dbReference>
<dbReference type="Gene3D" id="3.40.930.10">
    <property type="entry name" value="Mannitol-specific EII, Chain A"/>
    <property type="match status" value="2"/>
</dbReference>
<feature type="region of interest" description="Disordered" evidence="10">
    <location>
        <begin position="879"/>
        <end position="915"/>
    </location>
</feature>
<evidence type="ECO:0000256" key="2">
    <source>
        <dbReference type="ARBA" id="ARBA00010993"/>
    </source>
</evidence>
<dbReference type="Pfam" id="PF00955">
    <property type="entry name" value="HCO3_cotransp"/>
    <property type="match status" value="1"/>
</dbReference>
<dbReference type="GO" id="GO:0045177">
    <property type="term" value="C:apical part of cell"/>
    <property type="evidence" value="ECO:0007669"/>
    <property type="project" value="Ensembl"/>
</dbReference>
<keyword evidence="4" id="KW-1003">Cell membrane</keyword>
<evidence type="ECO:0000256" key="3">
    <source>
        <dbReference type="ARBA" id="ARBA00022448"/>
    </source>
</evidence>
<keyword evidence="8 9" id="KW-0472">Membrane</keyword>
<reference evidence="13" key="2">
    <citation type="submission" date="2025-08" db="UniProtKB">
        <authorList>
            <consortium name="Ensembl"/>
        </authorList>
    </citation>
    <scope>IDENTIFICATION</scope>
    <source>
        <strain evidence="13">2N</strain>
    </source>
</reference>
<dbReference type="GO" id="GO:0051453">
    <property type="term" value="P:regulation of intracellular pH"/>
    <property type="evidence" value="ECO:0007669"/>
    <property type="project" value="TreeGrafter"/>
</dbReference>
<dbReference type="AlphaFoldDB" id="H0VGP7"/>
<organism evidence="13 14">
    <name type="scientific">Cavia porcellus</name>
    <name type="common">Guinea pig</name>
    <dbReference type="NCBI Taxonomy" id="10141"/>
    <lineage>
        <taxon>Eukaryota</taxon>
        <taxon>Metazoa</taxon>
        <taxon>Chordata</taxon>
        <taxon>Craniata</taxon>
        <taxon>Vertebrata</taxon>
        <taxon>Euteleostomi</taxon>
        <taxon>Mammalia</taxon>
        <taxon>Eutheria</taxon>
        <taxon>Euarchontoglires</taxon>
        <taxon>Glires</taxon>
        <taxon>Rodentia</taxon>
        <taxon>Hystricomorpha</taxon>
        <taxon>Caviidae</taxon>
        <taxon>Cavia</taxon>
    </lineage>
</organism>
<dbReference type="InterPro" id="IPR003020">
    <property type="entry name" value="HCO3_transpt_euk"/>
</dbReference>
<dbReference type="GO" id="GO:0016323">
    <property type="term" value="C:basolateral plasma membrane"/>
    <property type="evidence" value="ECO:0007669"/>
    <property type="project" value="UniProtKB-SubCell"/>
</dbReference>
<dbReference type="NCBIfam" id="TIGR00834">
    <property type="entry name" value="ae"/>
    <property type="match status" value="1"/>
</dbReference>
<evidence type="ECO:0000259" key="12">
    <source>
        <dbReference type="Pfam" id="PF07565"/>
    </source>
</evidence>
<feature type="domain" description="Band 3 cytoplasmic" evidence="12">
    <location>
        <begin position="169"/>
        <end position="284"/>
    </location>
</feature>
<evidence type="ECO:0000256" key="9">
    <source>
        <dbReference type="RuleBase" id="RU362035"/>
    </source>
</evidence>
<reference evidence="13" key="3">
    <citation type="submission" date="2025-09" db="UniProtKB">
        <authorList>
            <consortium name="Ensembl"/>
        </authorList>
    </citation>
    <scope>IDENTIFICATION</scope>
    <source>
        <strain evidence="13">2N</strain>
    </source>
</reference>
<dbReference type="STRING" id="10141.ENSCPOP00000009296"/>
<dbReference type="InterPro" id="IPR016152">
    <property type="entry name" value="PTrfase/Anion_transptr"/>
</dbReference>
<evidence type="ECO:0000256" key="10">
    <source>
        <dbReference type="SAM" id="MobiDB-lite"/>
    </source>
</evidence>
<dbReference type="InterPro" id="IPR003024">
    <property type="entry name" value="Na/HCO3_transpt"/>
</dbReference>
<evidence type="ECO:0000313" key="14">
    <source>
        <dbReference type="Proteomes" id="UP000005447"/>
    </source>
</evidence>
<dbReference type="InterPro" id="IPR011531">
    <property type="entry name" value="HCO3_transpt-like_TM_dom"/>
</dbReference>
<dbReference type="Bgee" id="ENSCPOG00000010350">
    <property type="expression patterns" value="Expressed in adult mammalian kidney and 4 other cell types or tissues"/>
</dbReference>
<protein>
    <recommendedName>
        <fullName evidence="9">Anion exchange protein</fullName>
    </recommendedName>
</protein>
<feature type="transmembrane region" description="Helical" evidence="9">
    <location>
        <begin position="582"/>
        <end position="600"/>
    </location>
</feature>
<keyword evidence="14" id="KW-1185">Reference proteome</keyword>
<keyword evidence="3 9" id="KW-0813">Transport</keyword>
<feature type="transmembrane region" description="Helical" evidence="9">
    <location>
        <begin position="453"/>
        <end position="474"/>
    </location>
</feature>
<proteinExistence type="inferred from homology"/>
<dbReference type="GeneTree" id="ENSGT00940000160970"/>
<dbReference type="PANTHER" id="PTHR11453:SF52">
    <property type="entry name" value="ANION EXCHANGE PROTEIN 4"/>
    <property type="match status" value="1"/>
</dbReference>
<keyword evidence="5 9" id="KW-0812">Transmembrane</keyword>
<evidence type="ECO:0000256" key="4">
    <source>
        <dbReference type="ARBA" id="ARBA00022475"/>
    </source>
</evidence>
<dbReference type="Proteomes" id="UP000005447">
    <property type="component" value="Unassembled WGS sequence"/>
</dbReference>
<comment type="subcellular location">
    <subcellularLocation>
        <location evidence="1">Basolateral cell membrane</location>
        <topology evidence="1">Multi-pass membrane protein</topology>
    </subcellularLocation>
    <subcellularLocation>
        <location evidence="9">Membrane</location>
        <topology evidence="9">Multi-pass membrane protein</topology>
    </subcellularLocation>
</comment>
<dbReference type="EMBL" id="AAKN02009893">
    <property type="status" value="NOT_ANNOTATED_CDS"/>
    <property type="molecule type" value="Genomic_DNA"/>
</dbReference>
<dbReference type="PRINTS" id="PR01232">
    <property type="entry name" value="NAHCO3TRSPRT"/>
</dbReference>
<evidence type="ECO:0000313" key="13">
    <source>
        <dbReference type="Ensembl" id="ENSCPOP00000009296.3"/>
    </source>
</evidence>
<feature type="domain" description="Band 3 cytoplasmic" evidence="12">
    <location>
        <begin position="52"/>
        <end position="156"/>
    </location>
</feature>
<comment type="similarity">
    <text evidence="2 9">Belongs to the anion exchanger (TC 2.A.31) family.</text>
</comment>
<comment type="caution">
    <text evidence="9">Lacks conserved residue(s) required for the propagation of feature annotation.</text>
</comment>
<dbReference type="OMA" id="GEMPPIT"/>
<dbReference type="Pfam" id="PF07565">
    <property type="entry name" value="Band_3_cyto"/>
    <property type="match status" value="2"/>
</dbReference>
<dbReference type="VEuPathDB" id="HostDB:ENSCPOG00000010350"/>
<keyword evidence="7 9" id="KW-0406">Ion transport</keyword>
<dbReference type="FunCoup" id="H0VGP7">
    <property type="interactions" value="33"/>
</dbReference>
<evidence type="ECO:0000256" key="1">
    <source>
        <dbReference type="ARBA" id="ARBA00004554"/>
    </source>
</evidence>
<dbReference type="eggNOG" id="KOG1172">
    <property type="taxonomic scope" value="Eukaryota"/>
</dbReference>
<dbReference type="GO" id="GO:0046541">
    <property type="term" value="P:saliva secretion"/>
    <property type="evidence" value="ECO:0007669"/>
    <property type="project" value="Ensembl"/>
</dbReference>
<dbReference type="Gene3D" id="1.10.287.570">
    <property type="entry name" value="Helical hairpin bin"/>
    <property type="match status" value="1"/>
</dbReference>
<feature type="transmembrane region" description="Helical" evidence="9">
    <location>
        <begin position="768"/>
        <end position="790"/>
    </location>
</feature>
<dbReference type="PRINTS" id="PR01231">
    <property type="entry name" value="HCO3TRNSPORT"/>
</dbReference>
<reference evidence="14" key="1">
    <citation type="journal article" date="2011" name="Nature">
        <title>A high-resolution map of human evolutionary constraint using 29 mammals.</title>
        <authorList>
            <person name="Lindblad-Toh K."/>
            <person name="Garber M."/>
            <person name="Zuk O."/>
            <person name="Lin M.F."/>
            <person name="Parker B.J."/>
            <person name="Washietl S."/>
            <person name="Kheradpour P."/>
            <person name="Ernst J."/>
            <person name="Jordan G."/>
            <person name="Mauceli E."/>
            <person name="Ward L.D."/>
            <person name="Lowe C.B."/>
            <person name="Holloway A.K."/>
            <person name="Clamp M."/>
            <person name="Gnerre S."/>
            <person name="Alfoldi J."/>
            <person name="Beal K."/>
            <person name="Chang J."/>
            <person name="Clawson H."/>
            <person name="Cuff J."/>
            <person name="Di Palma F."/>
            <person name="Fitzgerald S."/>
            <person name="Flicek P."/>
            <person name="Guttman M."/>
            <person name="Hubisz M.J."/>
            <person name="Jaffe D.B."/>
            <person name="Jungreis I."/>
            <person name="Kent W.J."/>
            <person name="Kostka D."/>
            <person name="Lara M."/>
            <person name="Martins A.L."/>
            <person name="Massingham T."/>
            <person name="Moltke I."/>
            <person name="Raney B.J."/>
            <person name="Rasmussen M.D."/>
            <person name="Robinson J."/>
            <person name="Stark A."/>
            <person name="Vilella A.J."/>
            <person name="Wen J."/>
            <person name="Xie X."/>
            <person name="Zody M.C."/>
            <person name="Baldwin J."/>
            <person name="Bloom T."/>
            <person name="Chin C.W."/>
            <person name="Heiman D."/>
            <person name="Nicol R."/>
            <person name="Nusbaum C."/>
            <person name="Young S."/>
            <person name="Wilkinson J."/>
            <person name="Worley K.C."/>
            <person name="Kovar C.L."/>
            <person name="Muzny D.M."/>
            <person name="Gibbs R.A."/>
            <person name="Cree A."/>
            <person name="Dihn H.H."/>
            <person name="Fowler G."/>
            <person name="Jhangiani S."/>
            <person name="Joshi V."/>
            <person name="Lee S."/>
            <person name="Lewis L.R."/>
            <person name="Nazareth L.V."/>
            <person name="Okwuonu G."/>
            <person name="Santibanez J."/>
            <person name="Warren W.C."/>
            <person name="Mardis E.R."/>
            <person name="Weinstock G.M."/>
            <person name="Wilson R.K."/>
            <person name="Delehaunty K."/>
            <person name="Dooling D."/>
            <person name="Fronik C."/>
            <person name="Fulton L."/>
            <person name="Fulton B."/>
            <person name="Graves T."/>
            <person name="Minx P."/>
            <person name="Sodergren E."/>
            <person name="Birney E."/>
            <person name="Margulies E.H."/>
            <person name="Herrero J."/>
            <person name="Green E.D."/>
            <person name="Haussler D."/>
            <person name="Siepel A."/>
            <person name="Goldman N."/>
            <person name="Pollard K.S."/>
            <person name="Pedersen J.S."/>
            <person name="Lander E.S."/>
            <person name="Kellis M."/>
        </authorList>
    </citation>
    <scope>NUCLEOTIDE SEQUENCE [LARGE SCALE GENOMIC DNA]</scope>
    <source>
        <strain evidence="14">2N</strain>
    </source>
</reference>
<dbReference type="SUPFAM" id="SSF55804">
    <property type="entry name" value="Phoshotransferase/anion transport protein"/>
    <property type="match status" value="1"/>
</dbReference>
<feature type="transmembrane region" description="Helical" evidence="9">
    <location>
        <begin position="620"/>
        <end position="639"/>
    </location>
</feature>
<feature type="transmembrane region" description="Helical" evidence="9">
    <location>
        <begin position="668"/>
        <end position="687"/>
    </location>
</feature>
<feature type="region of interest" description="Disordered" evidence="10">
    <location>
        <begin position="305"/>
        <end position="327"/>
    </location>
</feature>
<dbReference type="Ensembl" id="ENSCPOT00000010444.3">
    <property type="protein sequence ID" value="ENSCPOP00000009296.3"/>
    <property type="gene ID" value="ENSCPOG00000010350.4"/>
</dbReference>
<feature type="region of interest" description="Disordered" evidence="10">
    <location>
        <begin position="1"/>
        <end position="45"/>
    </location>
</feature>
<dbReference type="HOGENOM" id="CLU_002289_5_1_1"/>
<evidence type="ECO:0000256" key="5">
    <source>
        <dbReference type="ARBA" id="ARBA00022692"/>
    </source>
</evidence>
<keyword evidence="6 9" id="KW-1133">Transmembrane helix</keyword>
<feature type="transmembrane region" description="Helical" evidence="9">
    <location>
        <begin position="486"/>
        <end position="504"/>
    </location>
</feature>
<dbReference type="PANTHER" id="PTHR11453">
    <property type="entry name" value="ANION EXCHANGE PROTEIN"/>
    <property type="match status" value="1"/>
</dbReference>
<feature type="transmembrane region" description="Helical" evidence="9">
    <location>
        <begin position="402"/>
        <end position="433"/>
    </location>
</feature>